<reference evidence="2 3" key="2">
    <citation type="journal article" date="2023" name="Plant Pathol.">
        <title>Dismantling and reorganizing Pseudomonas marginalis sensu#lato.</title>
        <authorList>
            <person name="Sawada H."/>
            <person name="Fujikawa T."/>
            <person name="Satou M."/>
        </authorList>
    </citation>
    <scope>NUCLEOTIDE SEQUENCE [LARGE SCALE GENOMIC DNA]</scope>
    <source>
        <strain evidence="2 3">MAFF 302030</strain>
    </source>
</reference>
<sequence>MLLSRTLLTSLVLFAGAAQALDTREVPKATLQAYGNTLNTVATKIQWQELWKNSRAQGAFQSTGNQPRFTVQQSVLPDLVYRTLSSATEVTPRDTTRALYRYDFAQPVGIKDQQVLTAVCLLVDWRSLPQDSAVDDTTRMGNIRLLETQPCL</sequence>
<keyword evidence="1" id="KW-0732">Signal</keyword>
<dbReference type="RefSeq" id="WP_268265573.1">
    <property type="nucleotide sequence ID" value="NZ_JALQCW010000035.1"/>
</dbReference>
<proteinExistence type="predicted"/>
<dbReference type="Proteomes" id="UP001155059">
    <property type="component" value="Unassembled WGS sequence"/>
</dbReference>
<gene>
    <name evidence="2" type="ORF">M1B34_15545</name>
</gene>
<dbReference type="EMBL" id="JALQCW010000035">
    <property type="protein sequence ID" value="MCK9799083.1"/>
    <property type="molecule type" value="Genomic_DNA"/>
</dbReference>
<accession>A0A9X1YVK1</accession>
<evidence type="ECO:0000313" key="3">
    <source>
        <dbReference type="Proteomes" id="UP001155059"/>
    </source>
</evidence>
<evidence type="ECO:0000256" key="1">
    <source>
        <dbReference type="SAM" id="SignalP"/>
    </source>
</evidence>
<feature type="chain" id="PRO_5040797355" evidence="1">
    <location>
        <begin position="21"/>
        <end position="152"/>
    </location>
</feature>
<dbReference type="AlphaFoldDB" id="A0A9X1YVK1"/>
<reference evidence="2 3" key="1">
    <citation type="journal article" date="2022" name="Int. J. Syst. Evol. Microbiol.">
        <title>Pseudomonas aegrilactucae sp. nov. and Pseudomonas morbosilactucae sp. nov., pathogens causing bacterial rot of lettuce in Japan.</title>
        <authorList>
            <person name="Sawada H."/>
            <person name="Fujikawa T."/>
            <person name="Satou M."/>
        </authorList>
    </citation>
    <scope>NUCLEOTIDE SEQUENCE [LARGE SCALE GENOMIC DNA]</scope>
    <source>
        <strain evidence="2 3">MAFF 302030</strain>
    </source>
</reference>
<organism evidence="2 3">
    <name type="scientific">Pseudomonas morbosilactucae</name>
    <dbReference type="NCBI Taxonomy" id="2938197"/>
    <lineage>
        <taxon>Bacteria</taxon>
        <taxon>Pseudomonadati</taxon>
        <taxon>Pseudomonadota</taxon>
        <taxon>Gammaproteobacteria</taxon>
        <taxon>Pseudomonadales</taxon>
        <taxon>Pseudomonadaceae</taxon>
        <taxon>Pseudomonas</taxon>
    </lineage>
</organism>
<evidence type="ECO:0000313" key="2">
    <source>
        <dbReference type="EMBL" id="MCK9799083.1"/>
    </source>
</evidence>
<comment type="caution">
    <text evidence="2">The sequence shown here is derived from an EMBL/GenBank/DDBJ whole genome shotgun (WGS) entry which is preliminary data.</text>
</comment>
<feature type="signal peptide" evidence="1">
    <location>
        <begin position="1"/>
        <end position="20"/>
    </location>
</feature>
<name>A0A9X1YVK1_9PSED</name>
<protein>
    <submittedName>
        <fullName evidence="2">Uncharacterized protein</fullName>
    </submittedName>
</protein>